<dbReference type="InterPro" id="IPR023765">
    <property type="entry name" value="SBP_5_CS"/>
</dbReference>
<dbReference type="InterPro" id="IPR000914">
    <property type="entry name" value="SBP_5_dom"/>
</dbReference>
<dbReference type="PANTHER" id="PTHR30290">
    <property type="entry name" value="PERIPLASMIC BINDING COMPONENT OF ABC TRANSPORTER"/>
    <property type="match status" value="1"/>
</dbReference>
<proteinExistence type="inferred from homology"/>
<dbReference type="InterPro" id="IPR030678">
    <property type="entry name" value="Peptide/Ni-bd"/>
</dbReference>
<dbReference type="Gene3D" id="3.10.105.10">
    <property type="entry name" value="Dipeptide-binding Protein, Domain 3"/>
    <property type="match status" value="1"/>
</dbReference>
<comment type="caution">
    <text evidence="7">The sequence shown here is derived from an EMBL/GenBank/DDBJ whole genome shotgun (WGS) entry which is preliminary data.</text>
</comment>
<comment type="similarity">
    <text evidence="2">Belongs to the bacterial solute-binding protein 5 family.</text>
</comment>
<feature type="domain" description="Solute-binding protein family 5" evidence="6">
    <location>
        <begin position="92"/>
        <end position="460"/>
    </location>
</feature>
<comment type="subcellular location">
    <subcellularLocation>
        <location evidence="1">Cell membrane</location>
        <topology evidence="1">Lipid-anchor</topology>
    </subcellularLocation>
</comment>
<dbReference type="InterPro" id="IPR039424">
    <property type="entry name" value="SBP_5"/>
</dbReference>
<dbReference type="Pfam" id="PF00496">
    <property type="entry name" value="SBP_bac_5"/>
    <property type="match status" value="1"/>
</dbReference>
<keyword evidence="8" id="KW-1185">Reference proteome</keyword>
<evidence type="ECO:0000259" key="6">
    <source>
        <dbReference type="Pfam" id="PF00496"/>
    </source>
</evidence>
<evidence type="ECO:0000256" key="4">
    <source>
        <dbReference type="ARBA" id="ARBA00022729"/>
    </source>
</evidence>
<dbReference type="PROSITE" id="PS51257">
    <property type="entry name" value="PROKAR_LIPOPROTEIN"/>
    <property type="match status" value="1"/>
</dbReference>
<protein>
    <submittedName>
        <fullName evidence="7">Peptide ABC transporter substrate-binding protein</fullName>
    </submittedName>
</protein>
<dbReference type="PANTHER" id="PTHR30290:SF10">
    <property type="entry name" value="PERIPLASMIC OLIGOPEPTIDE-BINDING PROTEIN-RELATED"/>
    <property type="match status" value="1"/>
</dbReference>
<reference evidence="7 8" key="1">
    <citation type="journal article" date="2019" name="Nat. Med.">
        <title>A library of human gut bacterial isolates paired with longitudinal multiomics data enables mechanistic microbiome research.</title>
        <authorList>
            <person name="Poyet M."/>
            <person name="Groussin M."/>
            <person name="Gibbons S.M."/>
            <person name="Avila-Pacheco J."/>
            <person name="Jiang X."/>
            <person name="Kearney S.M."/>
            <person name="Perrotta A.R."/>
            <person name="Berdy B."/>
            <person name="Zhao S."/>
            <person name="Lieberman T.D."/>
            <person name="Swanson P.K."/>
            <person name="Smith M."/>
            <person name="Roesemann S."/>
            <person name="Alexander J.E."/>
            <person name="Rich S.A."/>
            <person name="Livny J."/>
            <person name="Vlamakis H."/>
            <person name="Clish C."/>
            <person name="Bullock K."/>
            <person name="Deik A."/>
            <person name="Scott J."/>
            <person name="Pierce K.A."/>
            <person name="Xavier R.J."/>
            <person name="Alm E.J."/>
        </authorList>
    </citation>
    <scope>NUCLEOTIDE SEQUENCE [LARGE SCALE GENOMIC DNA]</scope>
    <source>
        <strain evidence="7 8">BIOML-A2</strain>
    </source>
</reference>
<accession>A0ABW9WTB3</accession>
<evidence type="ECO:0000256" key="5">
    <source>
        <dbReference type="SAM" id="SignalP"/>
    </source>
</evidence>
<evidence type="ECO:0000313" key="7">
    <source>
        <dbReference type="EMBL" id="MZL69030.1"/>
    </source>
</evidence>
<dbReference type="PROSITE" id="PS01040">
    <property type="entry name" value="SBP_BACTERIAL_5"/>
    <property type="match status" value="1"/>
</dbReference>
<dbReference type="PIRSF" id="PIRSF002741">
    <property type="entry name" value="MppA"/>
    <property type="match status" value="1"/>
</dbReference>
<gene>
    <name evidence="7" type="ORF">GT747_04500</name>
</gene>
<dbReference type="RefSeq" id="WP_161213337.1">
    <property type="nucleotide sequence ID" value="NZ_WWVX01000002.1"/>
</dbReference>
<evidence type="ECO:0000256" key="2">
    <source>
        <dbReference type="ARBA" id="ARBA00005695"/>
    </source>
</evidence>
<name>A0ABW9WTB3_9FIRM</name>
<organism evidence="7 8">
    <name type="scientific">Bittarella massiliensis</name>
    <name type="common">ex Durand et al. 2017</name>
    <dbReference type="NCBI Taxonomy" id="1720313"/>
    <lineage>
        <taxon>Bacteria</taxon>
        <taxon>Bacillati</taxon>
        <taxon>Bacillota</taxon>
        <taxon>Clostridia</taxon>
        <taxon>Eubacteriales</taxon>
        <taxon>Oscillospiraceae</taxon>
        <taxon>Bittarella (ex Durand et al. 2017)</taxon>
    </lineage>
</organism>
<feature type="signal peptide" evidence="5">
    <location>
        <begin position="1"/>
        <end position="21"/>
    </location>
</feature>
<dbReference type="EMBL" id="WWVX01000002">
    <property type="protein sequence ID" value="MZL69030.1"/>
    <property type="molecule type" value="Genomic_DNA"/>
</dbReference>
<dbReference type="SUPFAM" id="SSF53850">
    <property type="entry name" value="Periplasmic binding protein-like II"/>
    <property type="match status" value="1"/>
</dbReference>
<evidence type="ECO:0000313" key="8">
    <source>
        <dbReference type="Proteomes" id="UP000474718"/>
    </source>
</evidence>
<dbReference type="Gene3D" id="3.40.190.10">
    <property type="entry name" value="Periplasmic binding protein-like II"/>
    <property type="match status" value="1"/>
</dbReference>
<dbReference type="Proteomes" id="UP000474718">
    <property type="component" value="Unassembled WGS sequence"/>
</dbReference>
<keyword evidence="3" id="KW-0813">Transport</keyword>
<sequence length="551" mass="59622">MKLKSLAALMMAGVMALGLCACTNSGTPDDSSTSDTSEAANAEPVSITTTESWDFSTGFYPALSAGSSNGTMGFTYYARNCYDTLVVREGSEFKGGLAETWDISDDGLTYTFHLKEGVKFSDGADFNAEAVKTSIEAAFSNMGQSIAQFGKIGVLTESIEVIDEYTVALHLTTPYYGVLSDLAMCNPMGIVSPNAFNEDLTTKEELMTQTMGTGPYMYAGDSDGTSYTFVRNPNYWGEEPDVDEFTVKVIADPESAVLALQSGEVDLLAGTSRLSFAGYTELSSADGIGTTVDDSVSNSRFIGFNTQKAPFNDAAVRQAVAYAIDKETISSNVFSGLETASTYLLDTSLPYCDVETTTYSYDPEKAAELLESAGWVDSDGDGIREKDGTKLSVTLDYITNQGTLDDAALVIAQELGEVGFEVTPRGADNMTWFTQVSTDFDFSLHTTYGGYYDPFLTMTNMNPEMMSDPILWQVALTMENGTNIIKELDSTADLDRVQEIYNEVLTFTADQAVLVPFTSAHQYAAFNSDKIESFSFGSDQLFIEIANVKAK</sequence>
<evidence type="ECO:0000256" key="1">
    <source>
        <dbReference type="ARBA" id="ARBA00004193"/>
    </source>
</evidence>
<evidence type="ECO:0000256" key="3">
    <source>
        <dbReference type="ARBA" id="ARBA00022448"/>
    </source>
</evidence>
<keyword evidence="4 5" id="KW-0732">Signal</keyword>
<feature type="chain" id="PRO_5045774636" evidence="5">
    <location>
        <begin position="22"/>
        <end position="551"/>
    </location>
</feature>